<feature type="chain" id="PRO_5046902807" evidence="1">
    <location>
        <begin position="21"/>
        <end position="242"/>
    </location>
</feature>
<keyword evidence="3" id="KW-1185">Reference proteome</keyword>
<organism evidence="2 3">
    <name type="scientific">Algoriphagus sediminis</name>
    <dbReference type="NCBI Taxonomy" id="3057113"/>
    <lineage>
        <taxon>Bacteria</taxon>
        <taxon>Pseudomonadati</taxon>
        <taxon>Bacteroidota</taxon>
        <taxon>Cytophagia</taxon>
        <taxon>Cytophagales</taxon>
        <taxon>Cyclobacteriaceae</taxon>
        <taxon>Algoriphagus</taxon>
    </lineage>
</organism>
<keyword evidence="1" id="KW-0732">Signal</keyword>
<dbReference type="RefSeq" id="WP_290001829.1">
    <property type="nucleotide sequence ID" value="NZ_JAUEPH010000006.1"/>
</dbReference>
<protein>
    <submittedName>
        <fullName evidence="2">Uncharacterized protein</fullName>
    </submittedName>
</protein>
<reference evidence="2" key="1">
    <citation type="submission" date="2023-06" db="EMBL/GenBank/DDBJ databases">
        <title>Robiginitalea aurantiacus sp. nov. and Algoriphagus sediminis sp. nov., isolated from coastal sediment.</title>
        <authorList>
            <person name="Zhou Z.Y."/>
            <person name="An J."/>
            <person name="Jia Y.W."/>
            <person name="Du Z.J."/>
        </authorList>
    </citation>
    <scope>NUCLEOTIDE SEQUENCE</scope>
    <source>
        <strain evidence="2">C2-7</strain>
    </source>
</reference>
<feature type="signal peptide" evidence="1">
    <location>
        <begin position="1"/>
        <end position="20"/>
    </location>
</feature>
<gene>
    <name evidence="2" type="ORF">QVH07_14845</name>
</gene>
<proteinExistence type="predicted"/>
<evidence type="ECO:0000313" key="2">
    <source>
        <dbReference type="EMBL" id="MDN3205436.1"/>
    </source>
</evidence>
<comment type="caution">
    <text evidence="2">The sequence shown here is derived from an EMBL/GenBank/DDBJ whole genome shotgun (WGS) entry which is preliminary data.</text>
</comment>
<evidence type="ECO:0000256" key="1">
    <source>
        <dbReference type="SAM" id="SignalP"/>
    </source>
</evidence>
<name>A0ABT7YG40_9BACT</name>
<evidence type="ECO:0000313" key="3">
    <source>
        <dbReference type="Proteomes" id="UP001171916"/>
    </source>
</evidence>
<accession>A0ABT7YG40</accession>
<dbReference type="EMBL" id="JAUEPH010000006">
    <property type="protein sequence ID" value="MDN3205436.1"/>
    <property type="molecule type" value="Genomic_DNA"/>
</dbReference>
<dbReference type="Proteomes" id="UP001171916">
    <property type="component" value="Unassembled WGS sequence"/>
</dbReference>
<sequence length="242" mass="28474">MIKIVFFSVSLMLLGWSVRAQEPEVSDSFLALYQNQLPYFQELITGGEYAFASNTYGGEPYYKSQHFDFGLLSINGIDYEEVPLLYDSFNDHLITFHPIHKQKILFKPEKVEAFRIFENEEFQYFEGNSDYNKDKNGFYRVVAGDDLKVLTKYFKELKPSKEIEKNLFEFREYEDYFLWYKDDFVKVEKLKTAIKALGINKKEVRKELDLNSYKFNQDIPGSLAKLVAFHSKNSTSFNGFVE</sequence>